<name>A0A929PWU9_9SPHI</name>
<evidence type="ECO:0000313" key="2">
    <source>
        <dbReference type="Proteomes" id="UP000622475"/>
    </source>
</evidence>
<sequence length="67" mass="7548">MADRLEAHHENRIYYFTVTDKKPGELSISMYQTPYTFLEKDGVWVNSLGNKMNMVTPLIAAVVAAAV</sequence>
<accession>A0A929PWU9</accession>
<proteinExistence type="predicted"/>
<evidence type="ECO:0000313" key="1">
    <source>
        <dbReference type="EMBL" id="MBE9663213.1"/>
    </source>
</evidence>
<comment type="caution">
    <text evidence="1">The sequence shown here is derived from an EMBL/GenBank/DDBJ whole genome shotgun (WGS) entry which is preliminary data.</text>
</comment>
<reference evidence="1" key="1">
    <citation type="submission" date="2020-10" db="EMBL/GenBank/DDBJ databases">
        <title>Mucilaginibacter mali sp. nov., isolated from rhizosphere soil of apple orchard.</title>
        <authorList>
            <person name="Lee J.-S."/>
            <person name="Kim H.S."/>
            <person name="Kim J.-S."/>
        </authorList>
    </citation>
    <scope>NUCLEOTIDE SEQUENCE</scope>
    <source>
        <strain evidence="1">KCTC 22746</strain>
    </source>
</reference>
<dbReference type="AlphaFoldDB" id="A0A929PWU9"/>
<protein>
    <submittedName>
        <fullName evidence="1">Uncharacterized protein</fullName>
    </submittedName>
</protein>
<keyword evidence="2" id="KW-1185">Reference proteome</keyword>
<gene>
    <name evidence="1" type="ORF">IRJ16_15095</name>
</gene>
<dbReference type="RefSeq" id="WP_194112431.1">
    <property type="nucleotide sequence ID" value="NZ_JADFFL010000005.1"/>
</dbReference>
<organism evidence="1 2">
    <name type="scientific">Mucilaginibacter myungsuensis</name>
    <dbReference type="NCBI Taxonomy" id="649104"/>
    <lineage>
        <taxon>Bacteria</taxon>
        <taxon>Pseudomonadati</taxon>
        <taxon>Bacteroidota</taxon>
        <taxon>Sphingobacteriia</taxon>
        <taxon>Sphingobacteriales</taxon>
        <taxon>Sphingobacteriaceae</taxon>
        <taxon>Mucilaginibacter</taxon>
    </lineage>
</organism>
<dbReference type="Proteomes" id="UP000622475">
    <property type="component" value="Unassembled WGS sequence"/>
</dbReference>
<dbReference type="EMBL" id="JADFFL010000005">
    <property type="protein sequence ID" value="MBE9663213.1"/>
    <property type="molecule type" value="Genomic_DNA"/>
</dbReference>